<dbReference type="RefSeq" id="WP_217064234.1">
    <property type="nucleotide sequence ID" value="NZ_JAHQCS010000019.1"/>
</dbReference>
<organism evidence="2 3">
    <name type="scientific">Evansella tamaricis</name>
    <dbReference type="NCBI Taxonomy" id="2069301"/>
    <lineage>
        <taxon>Bacteria</taxon>
        <taxon>Bacillati</taxon>
        <taxon>Bacillota</taxon>
        <taxon>Bacilli</taxon>
        <taxon>Bacillales</taxon>
        <taxon>Bacillaceae</taxon>
        <taxon>Evansella</taxon>
    </lineage>
</organism>
<dbReference type="InterPro" id="IPR050662">
    <property type="entry name" value="Sec-metab_biosynth-thioest"/>
</dbReference>
<dbReference type="Proteomes" id="UP000784880">
    <property type="component" value="Unassembled WGS sequence"/>
</dbReference>
<gene>
    <name evidence="2" type="ORF">KS419_00995</name>
</gene>
<dbReference type="SMART" id="SM00849">
    <property type="entry name" value="Lactamase_B"/>
    <property type="match status" value="1"/>
</dbReference>
<name>A0ABS6JA66_9BACI</name>
<accession>A0ABS6JA66</accession>
<dbReference type="InterPro" id="IPR001279">
    <property type="entry name" value="Metallo-B-lactamas"/>
</dbReference>
<evidence type="ECO:0000313" key="3">
    <source>
        <dbReference type="Proteomes" id="UP000784880"/>
    </source>
</evidence>
<feature type="domain" description="Metallo-beta-lactamase" evidence="1">
    <location>
        <begin position="21"/>
        <end position="233"/>
    </location>
</feature>
<sequence>MNTIAKDIVQMTIPTPFLVGPINTYLIRGETLTLIDTGPKSEEALHCLRDKLKELGLNTTDIEVVVLTHHHPDHIGLVEEFYPQAKLYAHEKVSPWLKREQVFLENTQAFYKELYSRHGVPKEIRNKIEESTQGYLSYYPDRELDDFLKEGDQLNFLSGWSVLETPGHAQSHISLYRESDGVLIAGDHLIQHISSNAIIEAPYGKGEERPKTLLQYRESLKKCLHINTAFSGHGDVITNPTELIRKRLAEQDKKAYQFKQMIGSEEISCFDLCMKKYSHIYEKQPSLTFSETLGHLDLLEDYGEIEQVEVDGKIFYKSI</sequence>
<evidence type="ECO:0000259" key="1">
    <source>
        <dbReference type="SMART" id="SM00849"/>
    </source>
</evidence>
<protein>
    <submittedName>
        <fullName evidence="2">MBL fold metallo-hydrolase</fullName>
    </submittedName>
</protein>
<evidence type="ECO:0000313" key="2">
    <source>
        <dbReference type="EMBL" id="MBU9710340.1"/>
    </source>
</evidence>
<proteinExistence type="predicted"/>
<comment type="caution">
    <text evidence="2">The sequence shown here is derived from an EMBL/GenBank/DDBJ whole genome shotgun (WGS) entry which is preliminary data.</text>
</comment>
<dbReference type="PANTHER" id="PTHR23131:SF4">
    <property type="entry name" value="METALLO-BETA-LACTAMASE SUPERFAMILY POTEIN"/>
    <property type="match status" value="1"/>
</dbReference>
<keyword evidence="3" id="KW-1185">Reference proteome</keyword>
<dbReference type="EMBL" id="JAHQCS010000019">
    <property type="protein sequence ID" value="MBU9710340.1"/>
    <property type="molecule type" value="Genomic_DNA"/>
</dbReference>
<dbReference type="Pfam" id="PF00753">
    <property type="entry name" value="Lactamase_B"/>
    <property type="match status" value="1"/>
</dbReference>
<dbReference type="PANTHER" id="PTHR23131">
    <property type="entry name" value="ENDORIBONUCLEASE LACTB2"/>
    <property type="match status" value="1"/>
</dbReference>
<reference evidence="2 3" key="1">
    <citation type="submission" date="2021-06" db="EMBL/GenBank/DDBJ databases">
        <title>Bacillus sp. RD4P76, an endophyte from a halophyte.</title>
        <authorList>
            <person name="Sun J.-Q."/>
        </authorList>
    </citation>
    <scope>NUCLEOTIDE SEQUENCE [LARGE SCALE GENOMIC DNA]</scope>
    <source>
        <strain evidence="2 3">CGMCC 1.15917</strain>
    </source>
</reference>